<dbReference type="Proteomes" id="UP000267516">
    <property type="component" value="Segment"/>
</dbReference>
<dbReference type="EMBL" id="MF768985">
    <property type="protein sequence ID" value="ATU84217.1"/>
    <property type="molecule type" value="Genomic_DNA"/>
</dbReference>
<organism evidence="1">
    <name type="scientific">White spot syndrome virus</name>
    <dbReference type="NCBI Taxonomy" id="342409"/>
    <lineage>
        <taxon>Viruses</taxon>
        <taxon>Viruses incertae sedis</taxon>
        <taxon>Naldaviricetes</taxon>
        <taxon>Nimaviridae</taxon>
        <taxon>Whispovirus</taxon>
    </lineage>
</organism>
<evidence type="ECO:0000313" key="1">
    <source>
        <dbReference type="EMBL" id="ATU84217.1"/>
    </source>
</evidence>
<accession>A0A2D3I737</accession>
<name>A0A2D3I737_9VIRU</name>
<proteinExistence type="predicted"/>
<protein>
    <submittedName>
        <fullName evidence="1">ORF408</fullName>
    </submittedName>
</protein>
<sequence>MPKLSPTCLSSSKTNNLMSILLTHHPHHHHHHLLLHLPILIMLSTKKWLSNNFKHKNLTI</sequence>
<reference evidence="1" key="1">
    <citation type="journal article" date="2018" name="Aquaculture">
        <title>Complete genome sequence of a white spot syndrome virus associated with a disease incursion in Australia.</title>
        <authorList>
            <person name="Oakey J."/>
            <person name="Smith C.S."/>
        </authorList>
    </citation>
    <scope>NUCLEOTIDE SEQUENCE [LARGE SCALE GENOMIC DNA]</scope>
    <source>
        <strain evidence="1">WSSV-AU</strain>
    </source>
</reference>